<reference evidence="2 3" key="1">
    <citation type="journal article" date="2012" name="BMC Microbiol.">
        <title>Genome sequence of Desulfitobacterium hafniense DCB-2, a Gram-positive anaerobe capable of dehalogenation and metal reduction.</title>
        <authorList>
            <person name="Kim S.H."/>
            <person name="Harzman C."/>
            <person name="Davis J.K."/>
            <person name="Hutcheson R."/>
            <person name="Broderick J.B."/>
            <person name="Marsh T.L."/>
            <person name="Tiedje J.M."/>
        </authorList>
    </citation>
    <scope>NUCLEOTIDE SEQUENCE [LARGE SCALE GENOMIC DNA]</scope>
    <source>
        <strain evidence="3">DSM 10664 / DCB-2</strain>
    </source>
</reference>
<dbReference type="RefSeq" id="WP_015942793.1">
    <property type="nucleotide sequence ID" value="NC_011830.1"/>
</dbReference>
<dbReference type="HOGENOM" id="CLU_170308_0_0_9"/>
<evidence type="ECO:0000259" key="1">
    <source>
        <dbReference type="Pfam" id="PF07484"/>
    </source>
</evidence>
<dbReference type="InterPro" id="IPR037053">
    <property type="entry name" value="Phage_tail_collar_dom_sf"/>
</dbReference>
<dbReference type="EMBL" id="CP001336">
    <property type="protein sequence ID" value="ACL18553.1"/>
    <property type="molecule type" value="Genomic_DNA"/>
</dbReference>
<name>B8FU04_DESHD</name>
<organism evidence="2 3">
    <name type="scientific">Desulfitobacterium hafniense (strain DSM 10664 / DCB-2)</name>
    <dbReference type="NCBI Taxonomy" id="272564"/>
    <lineage>
        <taxon>Bacteria</taxon>
        <taxon>Bacillati</taxon>
        <taxon>Bacillota</taxon>
        <taxon>Clostridia</taxon>
        <taxon>Eubacteriales</taxon>
        <taxon>Desulfitobacteriaceae</taxon>
        <taxon>Desulfitobacterium</taxon>
    </lineage>
</organism>
<gene>
    <name evidence="2" type="ordered locus">Dhaf_0486</name>
</gene>
<sequence length="87" mass="9753">MMVINEDLEVLLGAIYLFPYPFVPKRWLICDGRSLPTAQYEPLFSLLGNTYGGDGKTTFALPNLIGAEPHPNMKYCIAYSGIFPQRP</sequence>
<evidence type="ECO:0000313" key="2">
    <source>
        <dbReference type="EMBL" id="ACL18553.1"/>
    </source>
</evidence>
<evidence type="ECO:0000313" key="3">
    <source>
        <dbReference type="Proteomes" id="UP000007726"/>
    </source>
</evidence>
<protein>
    <submittedName>
        <fullName evidence="2">Tail Collar domain protein</fullName>
    </submittedName>
</protein>
<dbReference type="Pfam" id="PF07484">
    <property type="entry name" value="Collar"/>
    <property type="match status" value="1"/>
</dbReference>
<dbReference type="SUPFAM" id="SSF88874">
    <property type="entry name" value="Receptor-binding domain of short tail fibre protein gp12"/>
    <property type="match status" value="1"/>
</dbReference>
<accession>B8FU04</accession>
<dbReference type="AlphaFoldDB" id="B8FU04"/>
<dbReference type="Proteomes" id="UP000007726">
    <property type="component" value="Chromosome"/>
</dbReference>
<dbReference type="InterPro" id="IPR011083">
    <property type="entry name" value="Phage_tail_collar_dom"/>
</dbReference>
<dbReference type="Gene3D" id="3.90.1340.10">
    <property type="entry name" value="Phage tail collar domain"/>
    <property type="match status" value="1"/>
</dbReference>
<dbReference type="KEGG" id="dhd:Dhaf_0486"/>
<proteinExistence type="predicted"/>
<feature type="domain" description="Phage tail collar" evidence="1">
    <location>
        <begin position="13"/>
        <end position="67"/>
    </location>
</feature>